<dbReference type="InterPro" id="IPR020454">
    <property type="entry name" value="DAG/PE-bd"/>
</dbReference>
<dbReference type="InterPro" id="IPR036860">
    <property type="entry name" value="SH2_dom_sf"/>
</dbReference>
<dbReference type="SUPFAM" id="SSF57889">
    <property type="entry name" value="Cysteine-rich domain"/>
    <property type="match status" value="1"/>
</dbReference>
<evidence type="ECO:0000259" key="7">
    <source>
        <dbReference type="PROSITE" id="PS50081"/>
    </source>
</evidence>
<keyword evidence="1" id="KW-0343">GTPase activation</keyword>
<dbReference type="FunFam" id="3.30.505.10:FF:000019">
    <property type="entry name" value="Chimaerin"/>
    <property type="match status" value="1"/>
</dbReference>
<dbReference type="GO" id="GO:0007165">
    <property type="term" value="P:signal transduction"/>
    <property type="evidence" value="ECO:0007669"/>
    <property type="project" value="InterPro"/>
</dbReference>
<dbReference type="GO" id="GO:0005096">
    <property type="term" value="F:GTPase activator activity"/>
    <property type="evidence" value="ECO:0007669"/>
    <property type="project" value="UniProtKB-KW"/>
</dbReference>
<feature type="domain" description="Phorbol-ester/DAG-type" evidence="7">
    <location>
        <begin position="208"/>
        <end position="258"/>
    </location>
</feature>
<keyword evidence="2" id="KW-0479">Metal-binding</keyword>
<dbReference type="InterPro" id="IPR000198">
    <property type="entry name" value="RhoGAP_dom"/>
</dbReference>
<evidence type="ECO:0000259" key="6">
    <source>
        <dbReference type="PROSITE" id="PS50001"/>
    </source>
</evidence>
<feature type="domain" description="SH2" evidence="6">
    <location>
        <begin position="58"/>
        <end position="127"/>
    </location>
</feature>
<dbReference type="WBParaSite" id="TMUE_2000007443.1">
    <property type="protein sequence ID" value="TMUE_2000007443.1"/>
    <property type="gene ID" value="WBGene00288691"/>
</dbReference>
<sequence length="473" mass="54722">MTVMTSDNDRRLGRSESASNVSAYWKHHLFLLQERAPKPILVPAPSLISGQPTFYGPEFHGLISRDESSRLLASTGEGSFLVRQSQRAEHSYTLCIRFDGTTKNYKLFYDGQHFVGEKRFDTVEQLVADGLISMYIERHAAEYIRRMAEETIYEESPYSQYQKLRQRHRLPGASPKSKALVDSGESPQRNCAFSPNRTHPVEVVHLKNHRFKGNTFLTPHWCDYCGNYMWGLVSQGVKCEECGFVAHRKCSEKTLPDCRPDLKYVKRTFGVDLTTFNMAHNVRIPPVVEFCIYEIERRGLEVEGLYRVSGSHEEIERLRMYFDGDCSLDPVQSCAVEDVHAFTGLLKLYFRLLPIPLVTYAARRELVHVFRYCQNDLEKVKHVKRILHETLPPSNYAVLQLFMLHLKRVADYSDKNRMTEENLSRILVLTLMNHSTCQSDGFLMPQFELSILLFVIKNARKIFSDDRQLAYNP</sequence>
<accession>A0A5S6QJR1</accession>
<evidence type="ECO:0000259" key="8">
    <source>
        <dbReference type="PROSITE" id="PS50238"/>
    </source>
</evidence>
<dbReference type="SUPFAM" id="SSF48350">
    <property type="entry name" value="GTPase activation domain, GAP"/>
    <property type="match status" value="1"/>
</dbReference>
<dbReference type="PROSITE" id="PS00479">
    <property type="entry name" value="ZF_DAG_PE_1"/>
    <property type="match status" value="1"/>
</dbReference>
<dbReference type="FunFam" id="3.30.60.20:FF:000025">
    <property type="entry name" value="Chimaerin"/>
    <property type="match status" value="1"/>
</dbReference>
<dbReference type="Proteomes" id="UP000046395">
    <property type="component" value="Unassembled WGS sequence"/>
</dbReference>
<dbReference type="InterPro" id="IPR008936">
    <property type="entry name" value="Rho_GTPase_activation_prot"/>
</dbReference>
<dbReference type="SMART" id="SM00252">
    <property type="entry name" value="SH2"/>
    <property type="match status" value="1"/>
</dbReference>
<dbReference type="GO" id="GO:0046872">
    <property type="term" value="F:metal ion binding"/>
    <property type="evidence" value="ECO:0007669"/>
    <property type="project" value="UniProtKB-KW"/>
</dbReference>
<name>A0A5S6QJR1_TRIMR</name>
<dbReference type="PROSITE" id="PS50081">
    <property type="entry name" value="ZF_DAG_PE_2"/>
    <property type="match status" value="1"/>
</dbReference>
<dbReference type="PANTHER" id="PTHR46075">
    <property type="entry name" value="CHIMERIN FAMILY MEMBER"/>
    <property type="match status" value="1"/>
</dbReference>
<dbReference type="InterPro" id="IPR002219">
    <property type="entry name" value="PKC_DAG/PE"/>
</dbReference>
<reference evidence="10" key="1">
    <citation type="submission" date="2019-12" db="UniProtKB">
        <authorList>
            <consortium name="WormBaseParasite"/>
        </authorList>
    </citation>
    <scope>IDENTIFICATION</scope>
</reference>
<proteinExistence type="predicted"/>
<protein>
    <submittedName>
        <fullName evidence="10">N-chimaerin</fullName>
    </submittedName>
</protein>
<evidence type="ECO:0000256" key="1">
    <source>
        <dbReference type="ARBA" id="ARBA00022468"/>
    </source>
</evidence>
<dbReference type="Pfam" id="PF00620">
    <property type="entry name" value="RhoGAP"/>
    <property type="match status" value="1"/>
</dbReference>
<dbReference type="SMART" id="SM00324">
    <property type="entry name" value="RhoGAP"/>
    <property type="match status" value="1"/>
</dbReference>
<dbReference type="STRING" id="70415.A0A5S6QJR1"/>
<dbReference type="PRINTS" id="PR00008">
    <property type="entry name" value="DAGPEDOMAIN"/>
</dbReference>
<dbReference type="InterPro" id="IPR000980">
    <property type="entry name" value="SH2"/>
</dbReference>
<evidence type="ECO:0000256" key="5">
    <source>
        <dbReference type="SAM" id="MobiDB-lite"/>
    </source>
</evidence>
<evidence type="ECO:0000313" key="9">
    <source>
        <dbReference type="Proteomes" id="UP000046395"/>
    </source>
</evidence>
<dbReference type="Gene3D" id="3.30.505.10">
    <property type="entry name" value="SH2 domain"/>
    <property type="match status" value="1"/>
</dbReference>
<dbReference type="CDD" id="cd20806">
    <property type="entry name" value="C1_CHN"/>
    <property type="match status" value="1"/>
</dbReference>
<dbReference type="SUPFAM" id="SSF55550">
    <property type="entry name" value="SH2 domain"/>
    <property type="match status" value="1"/>
</dbReference>
<evidence type="ECO:0000256" key="2">
    <source>
        <dbReference type="ARBA" id="ARBA00022723"/>
    </source>
</evidence>
<dbReference type="PANTHER" id="PTHR46075:SF2">
    <property type="entry name" value="RHO GTPASE ACTIVATING PROTEIN AT 5A, ISOFORM A"/>
    <property type="match status" value="1"/>
</dbReference>
<dbReference type="AlphaFoldDB" id="A0A5S6QJR1"/>
<dbReference type="Gene3D" id="1.10.555.10">
    <property type="entry name" value="Rho GTPase activation protein"/>
    <property type="match status" value="1"/>
</dbReference>
<feature type="domain" description="Rho-GAP" evidence="8">
    <location>
        <begin position="271"/>
        <end position="463"/>
    </location>
</feature>
<dbReference type="PROSITE" id="PS50238">
    <property type="entry name" value="RHOGAP"/>
    <property type="match status" value="1"/>
</dbReference>
<dbReference type="Gene3D" id="3.30.60.20">
    <property type="match status" value="1"/>
</dbReference>
<organism evidence="9 10">
    <name type="scientific">Trichuris muris</name>
    <name type="common">Mouse whipworm</name>
    <dbReference type="NCBI Taxonomy" id="70415"/>
    <lineage>
        <taxon>Eukaryota</taxon>
        <taxon>Metazoa</taxon>
        <taxon>Ecdysozoa</taxon>
        <taxon>Nematoda</taxon>
        <taxon>Enoplea</taxon>
        <taxon>Dorylaimia</taxon>
        <taxon>Trichinellida</taxon>
        <taxon>Trichuridae</taxon>
        <taxon>Trichuris</taxon>
    </lineage>
</organism>
<dbReference type="InterPro" id="IPR046349">
    <property type="entry name" value="C1-like_sf"/>
</dbReference>
<feature type="region of interest" description="Disordered" evidence="5">
    <location>
        <begin position="170"/>
        <end position="192"/>
    </location>
</feature>
<evidence type="ECO:0000256" key="3">
    <source>
        <dbReference type="ARBA" id="ARBA00022833"/>
    </source>
</evidence>
<dbReference type="PROSITE" id="PS50001">
    <property type="entry name" value="SH2"/>
    <property type="match status" value="1"/>
</dbReference>
<evidence type="ECO:0000256" key="4">
    <source>
        <dbReference type="PROSITE-ProRule" id="PRU00191"/>
    </source>
</evidence>
<keyword evidence="3" id="KW-0862">Zinc</keyword>
<dbReference type="SMART" id="SM00109">
    <property type="entry name" value="C1"/>
    <property type="match status" value="1"/>
</dbReference>
<keyword evidence="9" id="KW-1185">Reference proteome</keyword>
<keyword evidence="4" id="KW-0727">SH2 domain</keyword>
<dbReference type="Pfam" id="PF00017">
    <property type="entry name" value="SH2"/>
    <property type="match status" value="1"/>
</dbReference>
<dbReference type="InterPro" id="IPR051854">
    <property type="entry name" value="Rho-type_GAP"/>
</dbReference>
<dbReference type="Pfam" id="PF00130">
    <property type="entry name" value="C1_1"/>
    <property type="match status" value="1"/>
</dbReference>
<evidence type="ECO:0000313" key="10">
    <source>
        <dbReference type="WBParaSite" id="TMUE_2000007443.1"/>
    </source>
</evidence>